<dbReference type="RefSeq" id="XP_041551660.1">
    <property type="nucleotide sequence ID" value="XM_041698479.1"/>
</dbReference>
<dbReference type="EMBL" id="AP024443">
    <property type="protein sequence ID" value="BCS19466.1"/>
    <property type="molecule type" value="Genomic_DNA"/>
</dbReference>
<dbReference type="AlphaFoldDB" id="A0A7R8AHV1"/>
<name>A0A7R8AHV1_9EURO</name>
<evidence type="ECO:0000313" key="3">
    <source>
        <dbReference type="Proteomes" id="UP000654913"/>
    </source>
</evidence>
<organism evidence="2 3">
    <name type="scientific">Aspergillus puulaauensis</name>
    <dbReference type="NCBI Taxonomy" id="1220207"/>
    <lineage>
        <taxon>Eukaryota</taxon>
        <taxon>Fungi</taxon>
        <taxon>Dikarya</taxon>
        <taxon>Ascomycota</taxon>
        <taxon>Pezizomycotina</taxon>
        <taxon>Eurotiomycetes</taxon>
        <taxon>Eurotiomycetidae</taxon>
        <taxon>Eurotiales</taxon>
        <taxon>Aspergillaceae</taxon>
        <taxon>Aspergillus</taxon>
    </lineage>
</organism>
<dbReference type="GeneID" id="64969471"/>
<dbReference type="Proteomes" id="UP000654913">
    <property type="component" value="Chromosome 1"/>
</dbReference>
<sequence length="269" mass="30540">MQPDDTTMTAIDHVHTLLEEWRLSIPIDFRPKEPLQRRRLMDGASKEIALRTHYYYYHVIIALERLTLHVSRDIGRSENAMRTLLNTAREIINLTRYIDVEPYTPVFILAIIPLSALFILFDFVVHHPNDPDIRGHLTLLDIITGHFSQLDYASNGALKSSYLSGFSHMARQYVESVAVSKRPVEASADPTSSATQIPVDNLVQSVYTPSQNDSLEFSNDPTLMEGIGDEYGSLSLDSLYFLTPDSDWMAGMSSLEEFDPREHYGSIFL</sequence>
<feature type="transmembrane region" description="Helical" evidence="1">
    <location>
        <begin position="103"/>
        <end position="125"/>
    </location>
</feature>
<reference evidence="2" key="2">
    <citation type="submission" date="2021-02" db="EMBL/GenBank/DDBJ databases">
        <title>Aspergillus puulaauensis MK2 genome sequence.</title>
        <authorList>
            <person name="Futagami T."/>
            <person name="Mori K."/>
            <person name="Kadooka C."/>
            <person name="Tanaka T."/>
        </authorList>
    </citation>
    <scope>NUCLEOTIDE SEQUENCE</scope>
    <source>
        <strain evidence="2">MK2</strain>
    </source>
</reference>
<evidence type="ECO:0000256" key="1">
    <source>
        <dbReference type="SAM" id="Phobius"/>
    </source>
</evidence>
<proteinExistence type="predicted"/>
<keyword evidence="1" id="KW-1133">Transmembrane helix</keyword>
<keyword evidence="1" id="KW-0812">Transmembrane</keyword>
<dbReference type="CDD" id="cd12148">
    <property type="entry name" value="fungal_TF_MHR"/>
    <property type="match status" value="1"/>
</dbReference>
<evidence type="ECO:0000313" key="2">
    <source>
        <dbReference type="EMBL" id="BCS19466.1"/>
    </source>
</evidence>
<keyword evidence="1" id="KW-0472">Membrane</keyword>
<dbReference type="KEGG" id="apuu:APUU_12294S"/>
<keyword evidence="3" id="KW-1185">Reference proteome</keyword>
<reference evidence="2" key="1">
    <citation type="submission" date="2021-01" db="EMBL/GenBank/DDBJ databases">
        <authorList>
            <consortium name="Aspergillus puulaauensis MK2 genome sequencing consortium"/>
            <person name="Kazuki M."/>
            <person name="Futagami T."/>
        </authorList>
    </citation>
    <scope>NUCLEOTIDE SEQUENCE</scope>
    <source>
        <strain evidence="2">MK2</strain>
    </source>
</reference>
<dbReference type="OrthoDB" id="39175at2759"/>
<gene>
    <name evidence="2" type="ORF">APUU_12294S</name>
</gene>
<accession>A0A7R8AHV1</accession>
<protein>
    <submittedName>
        <fullName evidence="2">Uncharacterized protein</fullName>
    </submittedName>
</protein>